<dbReference type="GO" id="GO:0006281">
    <property type="term" value="P:DNA repair"/>
    <property type="evidence" value="ECO:0007669"/>
    <property type="project" value="InterPro"/>
</dbReference>
<evidence type="ECO:0000256" key="6">
    <source>
        <dbReference type="ARBA" id="ARBA00023163"/>
    </source>
</evidence>
<evidence type="ECO:0000256" key="1">
    <source>
        <dbReference type="ARBA" id="ARBA00001947"/>
    </source>
</evidence>
<reference evidence="8 9" key="1">
    <citation type="journal article" date="2013" name="Genome Biol. Evol.">
        <title>Complete genomes of two dipteran-associated spiroplasmas provided insights into the origin, dynamics, and impacts of viral invasion in spiroplasma.</title>
        <authorList>
            <person name="Ku C."/>
            <person name="Lo W.S."/>
            <person name="Chen L.L."/>
            <person name="Kuo C.H."/>
        </authorList>
    </citation>
    <scope>NUCLEOTIDE SEQUENCE [LARGE SCALE GENOMIC DNA]</scope>
    <source>
        <strain evidence="8">EA-1</strain>
    </source>
</reference>
<keyword evidence="4" id="KW-0238">DNA-binding</keyword>
<dbReference type="PATRIC" id="fig|1276229.3.peg.994"/>
<dbReference type="GO" id="GO:0008270">
    <property type="term" value="F:zinc ion binding"/>
    <property type="evidence" value="ECO:0007669"/>
    <property type="project" value="InterPro"/>
</dbReference>
<gene>
    <name evidence="8" type="primary">adaA</name>
    <name evidence="8" type="ORF">SSYRP_v1c10030</name>
</gene>
<dbReference type="GO" id="GO:0008168">
    <property type="term" value="F:methyltransferase activity"/>
    <property type="evidence" value="ECO:0007669"/>
    <property type="project" value="UniProtKB-KW"/>
</dbReference>
<dbReference type="SUPFAM" id="SSF57884">
    <property type="entry name" value="Ada DNA repair protein, N-terminal domain (N-Ada 10)"/>
    <property type="match status" value="1"/>
</dbReference>
<feature type="domain" description="HTH araC/xylS-type" evidence="7">
    <location>
        <begin position="84"/>
        <end position="180"/>
    </location>
</feature>
<dbReference type="PANTHER" id="PTHR43280">
    <property type="entry name" value="ARAC-FAMILY TRANSCRIPTIONAL REGULATOR"/>
    <property type="match status" value="1"/>
</dbReference>
<evidence type="ECO:0000313" key="9">
    <source>
        <dbReference type="Proteomes" id="UP000013963"/>
    </source>
</evidence>
<dbReference type="GO" id="GO:0003700">
    <property type="term" value="F:DNA-binding transcription factor activity"/>
    <property type="evidence" value="ECO:0007669"/>
    <property type="project" value="InterPro"/>
</dbReference>
<evidence type="ECO:0000259" key="7">
    <source>
        <dbReference type="PROSITE" id="PS01124"/>
    </source>
</evidence>
<keyword evidence="2" id="KW-0489">Methyltransferase</keyword>
<dbReference type="SMART" id="SM00342">
    <property type="entry name" value="HTH_ARAC"/>
    <property type="match status" value="1"/>
</dbReference>
<dbReference type="eggNOG" id="COG2169">
    <property type="taxonomic scope" value="Bacteria"/>
</dbReference>
<comment type="cofactor">
    <cofactor evidence="1">
        <name>Zn(2+)</name>
        <dbReference type="ChEBI" id="CHEBI:29105"/>
    </cofactor>
</comment>
<keyword evidence="2" id="KW-0808">Transferase</keyword>
<dbReference type="STRING" id="1276229.SSYRP_v1c10030"/>
<dbReference type="EMBL" id="CP005078">
    <property type="protein sequence ID" value="AGM26590.1"/>
    <property type="molecule type" value="Genomic_DNA"/>
</dbReference>
<dbReference type="InterPro" id="IPR016220">
    <property type="entry name" value="Me-P-triester_DNA_alkyl-Trfase"/>
</dbReference>
<dbReference type="Gene3D" id="1.10.10.60">
    <property type="entry name" value="Homeodomain-like"/>
    <property type="match status" value="2"/>
</dbReference>
<dbReference type="HOGENOM" id="CLU_000445_81_3_14"/>
<dbReference type="Gene3D" id="3.40.10.10">
    <property type="entry name" value="DNA Methylphosphotriester Repair Domain"/>
    <property type="match status" value="1"/>
</dbReference>
<dbReference type="Pfam" id="PF12833">
    <property type="entry name" value="HTH_18"/>
    <property type="match status" value="1"/>
</dbReference>
<organism evidence="8 9">
    <name type="scientific">Spiroplasma syrphidicola EA-1</name>
    <dbReference type="NCBI Taxonomy" id="1276229"/>
    <lineage>
        <taxon>Bacteria</taxon>
        <taxon>Bacillati</taxon>
        <taxon>Mycoplasmatota</taxon>
        <taxon>Mollicutes</taxon>
        <taxon>Entomoplasmatales</taxon>
        <taxon>Spiroplasmataceae</taxon>
        <taxon>Spiroplasma</taxon>
    </lineage>
</organism>
<dbReference type="InterPro" id="IPR035451">
    <property type="entry name" value="Ada-like_dom_sf"/>
</dbReference>
<evidence type="ECO:0000256" key="3">
    <source>
        <dbReference type="ARBA" id="ARBA00023015"/>
    </source>
</evidence>
<dbReference type="InterPro" id="IPR004026">
    <property type="entry name" value="Ada_DNA_repair_Zn-bd"/>
</dbReference>
<protein>
    <submittedName>
        <fullName evidence="8">AraC family transcriptional regulator</fullName>
    </submittedName>
</protein>
<dbReference type="Proteomes" id="UP000013963">
    <property type="component" value="Chromosome"/>
</dbReference>
<evidence type="ECO:0000313" key="8">
    <source>
        <dbReference type="EMBL" id="AGM26590.1"/>
    </source>
</evidence>
<dbReference type="GO" id="GO:0043565">
    <property type="term" value="F:sequence-specific DNA binding"/>
    <property type="evidence" value="ECO:0007669"/>
    <property type="project" value="InterPro"/>
</dbReference>
<evidence type="ECO:0000256" key="4">
    <source>
        <dbReference type="ARBA" id="ARBA00023125"/>
    </source>
</evidence>
<keyword evidence="3" id="KW-0805">Transcription regulation</keyword>
<dbReference type="SUPFAM" id="SSF46689">
    <property type="entry name" value="Homeodomain-like"/>
    <property type="match status" value="2"/>
</dbReference>
<keyword evidence="5" id="KW-0010">Activator</keyword>
<sequence>MNLATNEQYQIIKAKNPTYQDSFCYGNFNTKIFCLVTCNSKKPLQKNCIIFENIDEAFANSYRPCKGCTHIPTAQHQYTTNWIVELEQYLSENYYYDLNLDFLADNIGINKYHLVHRFKEVYQTTPINYLIEKRLAAAHTLIQNGLSISDAAFRVGFKSYHYFARCFKKHYHYSPGEIKK</sequence>
<dbReference type="AlphaFoldDB" id="R4UKD6"/>
<dbReference type="PROSITE" id="PS01124">
    <property type="entry name" value="HTH_ARAC_FAMILY_2"/>
    <property type="match status" value="1"/>
</dbReference>
<name>R4UKD6_9MOLU</name>
<evidence type="ECO:0000256" key="2">
    <source>
        <dbReference type="ARBA" id="ARBA00022603"/>
    </source>
</evidence>
<dbReference type="InterPro" id="IPR018060">
    <property type="entry name" value="HTH_AraC"/>
</dbReference>
<dbReference type="PANTHER" id="PTHR43280:SF28">
    <property type="entry name" value="HTH-TYPE TRANSCRIPTIONAL ACTIVATOR RHAS"/>
    <property type="match status" value="1"/>
</dbReference>
<accession>R4UKD6</accession>
<dbReference type="RefSeq" id="WP_016341228.1">
    <property type="nucleotide sequence ID" value="NC_021284.1"/>
</dbReference>
<keyword evidence="9" id="KW-1185">Reference proteome</keyword>
<proteinExistence type="predicted"/>
<dbReference type="GO" id="GO:0032259">
    <property type="term" value="P:methylation"/>
    <property type="evidence" value="ECO:0007669"/>
    <property type="project" value="UniProtKB-KW"/>
</dbReference>
<keyword evidence="6" id="KW-0804">Transcription</keyword>
<dbReference type="KEGG" id="ssyr:SSYRP_v1c10030"/>
<dbReference type="InterPro" id="IPR009057">
    <property type="entry name" value="Homeodomain-like_sf"/>
</dbReference>
<dbReference type="Pfam" id="PF02805">
    <property type="entry name" value="Ada_Zn_binding"/>
    <property type="match status" value="1"/>
</dbReference>
<evidence type="ECO:0000256" key="5">
    <source>
        <dbReference type="ARBA" id="ARBA00023159"/>
    </source>
</evidence>
<dbReference type="OrthoDB" id="183331at2"/>
<dbReference type="PIRSF" id="PIRSF000408">
    <property type="entry name" value="Alkyltransferas_AdaA"/>
    <property type="match status" value="1"/>
</dbReference>